<dbReference type="InterPro" id="IPR002611">
    <property type="entry name" value="IstB_ATP-bd"/>
</dbReference>
<protein>
    <submittedName>
        <fullName evidence="3">DNA replication protein</fullName>
    </submittedName>
</protein>
<dbReference type="InterPro" id="IPR027417">
    <property type="entry name" value="P-loop_NTPase"/>
</dbReference>
<dbReference type="PANTHER" id="PTHR30050:SF4">
    <property type="entry name" value="ATP-BINDING PROTEIN RV3427C IN INSERTION SEQUENCE-RELATED"/>
    <property type="match status" value="1"/>
</dbReference>
<feature type="domain" description="IstB-like ATP-binding" evidence="2">
    <location>
        <begin position="156"/>
        <end position="252"/>
    </location>
</feature>
<dbReference type="Pfam" id="PF01695">
    <property type="entry name" value="IstB_IS21"/>
    <property type="match status" value="1"/>
</dbReference>
<organism evidence="3 4">
    <name type="scientific">Pseudobacillus wudalianchiensis</name>
    <dbReference type="NCBI Taxonomy" id="1743143"/>
    <lineage>
        <taxon>Bacteria</taxon>
        <taxon>Bacillati</taxon>
        <taxon>Bacillota</taxon>
        <taxon>Bacilli</taxon>
        <taxon>Bacillales</taxon>
        <taxon>Bacillaceae</taxon>
        <taxon>Pseudobacillus</taxon>
    </lineage>
</organism>
<evidence type="ECO:0000313" key="4">
    <source>
        <dbReference type="Proteomes" id="UP000092578"/>
    </source>
</evidence>
<feature type="compositionally biased region" description="Basic and acidic residues" evidence="1">
    <location>
        <begin position="13"/>
        <end position="27"/>
    </location>
</feature>
<dbReference type="Proteomes" id="UP000092578">
    <property type="component" value="Unassembled WGS sequence"/>
</dbReference>
<accession>A0A1B9ATU5</accession>
<evidence type="ECO:0000256" key="1">
    <source>
        <dbReference type="SAM" id="MobiDB-lite"/>
    </source>
</evidence>
<feature type="region of interest" description="Disordered" evidence="1">
    <location>
        <begin position="1"/>
        <end position="27"/>
    </location>
</feature>
<dbReference type="AlphaFoldDB" id="A0A1B9ATU5"/>
<keyword evidence="4" id="KW-1185">Reference proteome</keyword>
<dbReference type="EMBL" id="MAYT01000023">
    <property type="protein sequence ID" value="OCA87320.1"/>
    <property type="molecule type" value="Genomic_DNA"/>
</dbReference>
<evidence type="ECO:0000259" key="2">
    <source>
        <dbReference type="Pfam" id="PF01695"/>
    </source>
</evidence>
<sequence>MADLQAKANQRIKPIENSKKPEEHGADEYECPVCKDTELVYYQKKSTNNLMYTFSKPCECRERKAWKRRFKQSLIPEEFTKANFENYETTSPIQKEMLELTKEYRSLFKIIKNGDGKEKVIPSNNYGLLAVFGEQRLKEMPAAERSALKQKHNNYGIGKTHLQIALAKQLIKEGFNVLTVSDVTFMEELMQAKKMDDGGETYNRLLNGALSADVLIWDDIGKVSWTEPRERMYYTIINERYRKQKPIVFNSNEDRGTLADKIGYAGASRLIGECGKFVLEAEGIDWRLKR</sequence>
<name>A0A1B9ATU5_9BACI</name>
<dbReference type="GO" id="GO:0006260">
    <property type="term" value="P:DNA replication"/>
    <property type="evidence" value="ECO:0007669"/>
    <property type="project" value="TreeGrafter"/>
</dbReference>
<evidence type="ECO:0000313" key="3">
    <source>
        <dbReference type="EMBL" id="OCA87320.1"/>
    </source>
</evidence>
<dbReference type="PANTHER" id="PTHR30050">
    <property type="entry name" value="CHROMOSOMAL REPLICATION INITIATOR PROTEIN DNAA"/>
    <property type="match status" value="1"/>
</dbReference>
<comment type="caution">
    <text evidence="3">The sequence shown here is derived from an EMBL/GenBank/DDBJ whole genome shotgun (WGS) entry which is preliminary data.</text>
</comment>
<proteinExistence type="predicted"/>
<reference evidence="4" key="1">
    <citation type="submission" date="2016-05" db="EMBL/GenBank/DDBJ databases">
        <authorList>
            <person name="Liu B."/>
            <person name="Wang J."/>
            <person name="Zhu Y."/>
            <person name="Liu G."/>
            <person name="Chen Q."/>
            <person name="Chen Z."/>
            <person name="Lan J."/>
            <person name="Che J."/>
            <person name="Ge C."/>
            <person name="Shi H."/>
            <person name="Pan Z."/>
            <person name="Liu X."/>
        </authorList>
    </citation>
    <scope>NUCLEOTIDE SEQUENCE [LARGE SCALE GENOMIC DNA]</scope>
    <source>
        <strain evidence="4">FJAT-27215</strain>
    </source>
</reference>
<gene>
    <name evidence="3" type="ORF">A8F95_08730</name>
</gene>
<dbReference type="Gene3D" id="3.40.50.300">
    <property type="entry name" value="P-loop containing nucleotide triphosphate hydrolases"/>
    <property type="match status" value="1"/>
</dbReference>
<dbReference type="SUPFAM" id="SSF52540">
    <property type="entry name" value="P-loop containing nucleoside triphosphate hydrolases"/>
    <property type="match status" value="1"/>
</dbReference>
<dbReference type="GO" id="GO:0005524">
    <property type="term" value="F:ATP binding"/>
    <property type="evidence" value="ECO:0007669"/>
    <property type="project" value="InterPro"/>
</dbReference>